<organism evidence="1 2">
    <name type="scientific">Dillenia turbinata</name>
    <dbReference type="NCBI Taxonomy" id="194707"/>
    <lineage>
        <taxon>Eukaryota</taxon>
        <taxon>Viridiplantae</taxon>
        <taxon>Streptophyta</taxon>
        <taxon>Embryophyta</taxon>
        <taxon>Tracheophyta</taxon>
        <taxon>Spermatophyta</taxon>
        <taxon>Magnoliopsida</taxon>
        <taxon>eudicotyledons</taxon>
        <taxon>Gunneridae</taxon>
        <taxon>Pentapetalae</taxon>
        <taxon>Dilleniales</taxon>
        <taxon>Dilleniaceae</taxon>
        <taxon>Dillenia</taxon>
    </lineage>
</organism>
<dbReference type="Proteomes" id="UP001370490">
    <property type="component" value="Unassembled WGS sequence"/>
</dbReference>
<comment type="caution">
    <text evidence="1">The sequence shown here is derived from an EMBL/GenBank/DDBJ whole genome shotgun (WGS) entry which is preliminary data.</text>
</comment>
<evidence type="ECO:0000313" key="1">
    <source>
        <dbReference type="EMBL" id="KAK6917935.1"/>
    </source>
</evidence>
<reference evidence="1 2" key="1">
    <citation type="submission" date="2023-12" db="EMBL/GenBank/DDBJ databases">
        <title>A high-quality genome assembly for Dillenia turbinata (Dilleniales).</title>
        <authorList>
            <person name="Chanderbali A."/>
        </authorList>
    </citation>
    <scope>NUCLEOTIDE SEQUENCE [LARGE SCALE GENOMIC DNA]</scope>
    <source>
        <strain evidence="1">LSX21</strain>
        <tissue evidence="1">Leaf</tissue>
    </source>
</reference>
<name>A0AAN8ULU0_9MAGN</name>
<gene>
    <name evidence="1" type="ORF">RJ641_016357</name>
</gene>
<evidence type="ECO:0000313" key="2">
    <source>
        <dbReference type="Proteomes" id="UP001370490"/>
    </source>
</evidence>
<dbReference type="EMBL" id="JBAMMX010000022">
    <property type="protein sequence ID" value="KAK6917935.1"/>
    <property type="molecule type" value="Genomic_DNA"/>
</dbReference>
<accession>A0AAN8ULU0</accession>
<proteinExistence type="predicted"/>
<sequence length="143" mass="15820">MENQIVKRRLDMIASHFAASDDILANPISPMSCSGSLNSPMRRYDNRMYFARQGSASQAYFMRQVSMDQGLAQPGVLPKCSNLVNEGSFNSSQDPLFSRPVRPYASSPNVGVALPESQDCKLVAPDTPMFAQPNRRVVGYKQN</sequence>
<dbReference type="AlphaFoldDB" id="A0AAN8ULU0"/>
<protein>
    <submittedName>
        <fullName evidence="1">Uncharacterized protein</fullName>
    </submittedName>
</protein>
<keyword evidence="2" id="KW-1185">Reference proteome</keyword>